<dbReference type="Proteomes" id="UP000034883">
    <property type="component" value="Chromosome"/>
</dbReference>
<evidence type="ECO:0000256" key="1">
    <source>
        <dbReference type="SAM" id="Phobius"/>
    </source>
</evidence>
<proteinExistence type="predicted"/>
<keyword evidence="3" id="KW-1185">Reference proteome</keyword>
<dbReference type="KEGG" id="samy:DB32_005464"/>
<protein>
    <submittedName>
        <fullName evidence="2">Uncharacterized protein</fullName>
    </submittedName>
</protein>
<name>A0A0F6W674_9BACT</name>
<accession>A0A0F6W674</accession>
<evidence type="ECO:0000313" key="2">
    <source>
        <dbReference type="EMBL" id="AKF08315.1"/>
    </source>
</evidence>
<keyword evidence="1" id="KW-0812">Transmembrane</keyword>
<organism evidence="2 3">
    <name type="scientific">Sandaracinus amylolyticus</name>
    <dbReference type="NCBI Taxonomy" id="927083"/>
    <lineage>
        <taxon>Bacteria</taxon>
        <taxon>Pseudomonadati</taxon>
        <taxon>Myxococcota</taxon>
        <taxon>Polyangia</taxon>
        <taxon>Polyangiales</taxon>
        <taxon>Sandaracinaceae</taxon>
        <taxon>Sandaracinus</taxon>
    </lineage>
</organism>
<feature type="transmembrane region" description="Helical" evidence="1">
    <location>
        <begin position="41"/>
        <end position="62"/>
    </location>
</feature>
<keyword evidence="1" id="KW-1133">Transmembrane helix</keyword>
<evidence type="ECO:0000313" key="3">
    <source>
        <dbReference type="Proteomes" id="UP000034883"/>
    </source>
</evidence>
<sequence>MPIHAMAIIADVISPAPTIATRRSCIAAQHSRASLIRDEGGAIMVVGLFMSVFLVGALYALAGVGATVAYQERMQQAADEAAFSAAVGHATSMNAIATVNAASSVSLAVLAGATLTESAADLCVRFGIITGEGNPRSEYPAPDGFCRQLLDRYSGARAEMQPQLVEELRRGTDAADAVARETPRLAADEVESVLRSRLGRDLRHGFFVRRPMAAVPSGTAAFCALANLHTHRLAEIAMGLDMAYRIIGEDNAHIGRDLPYCPEVDGVDAYVPAPANRPVGTEPYQVRVIAIGDSPRLRVLEQGVNVARIFSTQWVDVGRGSPSDMGTVASVVVAQAEYYSTWHLANSGDDLAEHSVEEEAFRTEWRARLRRWRFPTGGSADPAIADPLYEEWLRSTVLPECGGACADVVDDLWAARDALH</sequence>
<keyword evidence="1" id="KW-0472">Membrane</keyword>
<dbReference type="EMBL" id="CP011125">
    <property type="protein sequence ID" value="AKF08315.1"/>
    <property type="molecule type" value="Genomic_DNA"/>
</dbReference>
<reference evidence="2 3" key="1">
    <citation type="submission" date="2015-03" db="EMBL/GenBank/DDBJ databases">
        <title>Genome assembly of Sandaracinus amylolyticus DSM 53668.</title>
        <authorList>
            <person name="Sharma G."/>
            <person name="Subramanian S."/>
        </authorList>
    </citation>
    <scope>NUCLEOTIDE SEQUENCE [LARGE SCALE GENOMIC DNA]</scope>
    <source>
        <strain evidence="2 3">DSM 53668</strain>
    </source>
</reference>
<gene>
    <name evidence="2" type="ORF">DB32_005464</name>
</gene>
<dbReference type="STRING" id="927083.DB32_005464"/>
<dbReference type="AlphaFoldDB" id="A0A0F6W674"/>